<protein>
    <recommendedName>
        <fullName evidence="3">Lipocalin-like domain-containing protein</fullName>
    </recommendedName>
</protein>
<dbReference type="Proteomes" id="UP001597197">
    <property type="component" value="Unassembled WGS sequence"/>
</dbReference>
<dbReference type="RefSeq" id="WP_382316335.1">
    <property type="nucleotide sequence ID" value="NZ_JBHUFD010000012.1"/>
</dbReference>
<gene>
    <name evidence="1" type="ORF">ACFSDX_18750</name>
</gene>
<evidence type="ECO:0000313" key="1">
    <source>
        <dbReference type="EMBL" id="MFD1874488.1"/>
    </source>
</evidence>
<organism evidence="1 2">
    <name type="scientific">Hymenobacter bucti</name>
    <dbReference type="NCBI Taxonomy" id="1844114"/>
    <lineage>
        <taxon>Bacteria</taxon>
        <taxon>Pseudomonadati</taxon>
        <taxon>Bacteroidota</taxon>
        <taxon>Cytophagia</taxon>
        <taxon>Cytophagales</taxon>
        <taxon>Hymenobacteraceae</taxon>
        <taxon>Hymenobacter</taxon>
    </lineage>
</organism>
<dbReference type="EMBL" id="JBHUFD010000012">
    <property type="protein sequence ID" value="MFD1874488.1"/>
    <property type="molecule type" value="Genomic_DNA"/>
</dbReference>
<comment type="caution">
    <text evidence="1">The sequence shown here is derived from an EMBL/GenBank/DDBJ whole genome shotgun (WGS) entry which is preliminary data.</text>
</comment>
<name>A0ABW4QXZ1_9BACT</name>
<proteinExistence type="predicted"/>
<evidence type="ECO:0000313" key="2">
    <source>
        <dbReference type="Proteomes" id="UP001597197"/>
    </source>
</evidence>
<reference evidence="2" key="1">
    <citation type="journal article" date="2019" name="Int. J. Syst. Evol. Microbiol.">
        <title>The Global Catalogue of Microorganisms (GCM) 10K type strain sequencing project: providing services to taxonomists for standard genome sequencing and annotation.</title>
        <authorList>
            <consortium name="The Broad Institute Genomics Platform"/>
            <consortium name="The Broad Institute Genome Sequencing Center for Infectious Disease"/>
            <person name="Wu L."/>
            <person name="Ma J."/>
        </authorList>
    </citation>
    <scope>NUCLEOTIDE SEQUENCE [LARGE SCALE GENOMIC DNA]</scope>
    <source>
        <strain evidence="2">CGMCC 1.15795</strain>
    </source>
</reference>
<keyword evidence="2" id="KW-1185">Reference proteome</keyword>
<dbReference type="PROSITE" id="PS51257">
    <property type="entry name" value="PROKAR_LIPOPROTEIN"/>
    <property type="match status" value="1"/>
</dbReference>
<evidence type="ECO:0008006" key="3">
    <source>
        <dbReference type="Google" id="ProtNLM"/>
    </source>
</evidence>
<accession>A0ABW4QXZ1</accession>
<sequence length="157" mass="17704">MKKTFFLLGISSLALGACQKDSEPVPRADVRTSLLLAHHWKITAQTLTFNHDGKADVIETYAGTPACQRDDVTKFNSDKSLIYSEGATSCSPVTEPQMGSWFFNEDQTMLTLEAQQFHGPFQVLDLTDKTLQIRHTYTYRQDNHDYAGVEDYTFTAL</sequence>